<keyword evidence="1" id="KW-0812">Transmembrane</keyword>
<feature type="transmembrane region" description="Helical" evidence="1">
    <location>
        <begin position="54"/>
        <end position="74"/>
    </location>
</feature>
<dbReference type="EnsemblMetazoa" id="XM_003384965.3">
    <property type="protein sequence ID" value="XP_003385013.1"/>
    <property type="gene ID" value="LOC100636149"/>
</dbReference>
<dbReference type="InterPro" id="IPR045584">
    <property type="entry name" value="Pilin-like"/>
</dbReference>
<evidence type="ECO:0000313" key="3">
    <source>
        <dbReference type="EnsemblMetazoa" id="Aqu2.1.37248_001"/>
    </source>
</evidence>
<dbReference type="SUPFAM" id="SSF54523">
    <property type="entry name" value="Pili subunits"/>
    <property type="match status" value="1"/>
</dbReference>
<evidence type="ECO:0000256" key="1">
    <source>
        <dbReference type="SAM" id="Phobius"/>
    </source>
</evidence>
<accession>A0A1X7VB88</accession>
<dbReference type="AlphaFoldDB" id="A0A1X7VB88"/>
<keyword evidence="4" id="KW-1185">Reference proteome</keyword>
<dbReference type="InParanoid" id="A0A1X7VB88"/>
<reference evidence="3" key="2">
    <citation type="submission" date="2017-05" db="UniProtKB">
        <authorList>
            <consortium name="EnsemblMetazoa"/>
        </authorList>
    </citation>
    <scope>IDENTIFICATION</scope>
</reference>
<dbReference type="Proteomes" id="UP000007879">
    <property type="component" value="Unassembled WGS sequence"/>
</dbReference>
<dbReference type="Gene3D" id="3.30.700.10">
    <property type="entry name" value="Glycoprotein, Type 4 Pilin"/>
    <property type="match status" value="1"/>
</dbReference>
<reference evidence="4" key="1">
    <citation type="journal article" date="2010" name="Nature">
        <title>The Amphimedon queenslandica genome and the evolution of animal complexity.</title>
        <authorList>
            <person name="Srivastava M."/>
            <person name="Simakov O."/>
            <person name="Chapman J."/>
            <person name="Fahey B."/>
            <person name="Gauthier M.E."/>
            <person name="Mitros T."/>
            <person name="Richards G.S."/>
            <person name="Conaco C."/>
            <person name="Dacre M."/>
            <person name="Hellsten U."/>
            <person name="Larroux C."/>
            <person name="Putnam N.H."/>
            <person name="Stanke M."/>
            <person name="Adamska M."/>
            <person name="Darling A."/>
            <person name="Degnan S.M."/>
            <person name="Oakley T.H."/>
            <person name="Plachetzki D.C."/>
            <person name="Zhai Y."/>
            <person name="Adamski M."/>
            <person name="Calcino A."/>
            <person name="Cummins S.F."/>
            <person name="Goodstein D.M."/>
            <person name="Harris C."/>
            <person name="Jackson D.J."/>
            <person name="Leys S.P."/>
            <person name="Shu S."/>
            <person name="Woodcroft B.J."/>
            <person name="Vervoort M."/>
            <person name="Kosik K.S."/>
            <person name="Manning G."/>
            <person name="Degnan B.M."/>
            <person name="Rokhsar D.S."/>
        </authorList>
    </citation>
    <scope>NUCLEOTIDE SEQUENCE [LARGE SCALE GENOMIC DNA]</scope>
</reference>
<feature type="signal peptide" evidence="2">
    <location>
        <begin position="1"/>
        <end position="18"/>
    </location>
</feature>
<dbReference type="KEGG" id="aqu:100636149"/>
<keyword evidence="2" id="KW-0732">Signal</keyword>
<keyword evidence="1" id="KW-1133">Transmembrane helix</keyword>
<gene>
    <name evidence="3" type="primary">100636149</name>
</gene>
<protein>
    <submittedName>
        <fullName evidence="3">Uncharacterized protein</fullName>
    </submittedName>
</protein>
<evidence type="ECO:0000256" key="2">
    <source>
        <dbReference type="SAM" id="SignalP"/>
    </source>
</evidence>
<feature type="chain" id="PRO_5010855640" evidence="2">
    <location>
        <begin position="19"/>
        <end position="112"/>
    </location>
</feature>
<name>A0A1X7VB88_AMPQE</name>
<dbReference type="EnsemblMetazoa" id="Aqu2.1.37248_001">
    <property type="protein sequence ID" value="Aqu2.1.37248_001"/>
    <property type="gene ID" value="Aqu2.1.37248"/>
</dbReference>
<sequence>MAATLFLLLSVFAGLSLSANNSTEGIYNNGQEMEGTEPAGVFSGLDFASIANKVLIVVIVIIGIVAAILAYKYYRTQQRRAKLSRYRRLEKTEQSLKQEDGDDDEIVVYEKD</sequence>
<evidence type="ECO:0000313" key="4">
    <source>
        <dbReference type="Proteomes" id="UP000007879"/>
    </source>
</evidence>
<organism evidence="3">
    <name type="scientific">Amphimedon queenslandica</name>
    <name type="common">Sponge</name>
    <dbReference type="NCBI Taxonomy" id="400682"/>
    <lineage>
        <taxon>Eukaryota</taxon>
        <taxon>Metazoa</taxon>
        <taxon>Porifera</taxon>
        <taxon>Demospongiae</taxon>
        <taxon>Heteroscleromorpha</taxon>
        <taxon>Haplosclerida</taxon>
        <taxon>Niphatidae</taxon>
        <taxon>Amphimedon</taxon>
    </lineage>
</organism>
<keyword evidence="1" id="KW-0472">Membrane</keyword>
<proteinExistence type="predicted"/>